<dbReference type="Gene3D" id="3.40.50.300">
    <property type="entry name" value="P-loop containing nucleotide triphosphate hydrolases"/>
    <property type="match status" value="2"/>
</dbReference>
<evidence type="ECO:0000256" key="4">
    <source>
        <dbReference type="ARBA" id="ARBA00022840"/>
    </source>
</evidence>
<comment type="caution">
    <text evidence="8">The sequence shown here is derived from an EMBL/GenBank/DDBJ whole genome shotgun (WGS) entry which is preliminary data.</text>
</comment>
<keyword evidence="4 6" id="KW-0067">ATP-binding</keyword>
<dbReference type="PANTHER" id="PTHR11070:SF2">
    <property type="entry name" value="ATP-DEPENDENT DNA HELICASE SRS2"/>
    <property type="match status" value="1"/>
</dbReference>
<dbReference type="EMBL" id="MUYU01000022">
    <property type="protein sequence ID" value="OOS23040.1"/>
    <property type="molecule type" value="Genomic_DNA"/>
</dbReference>
<dbReference type="PROSITE" id="PS51198">
    <property type="entry name" value="UVRD_HELICASE_ATP_BIND"/>
    <property type="match status" value="1"/>
</dbReference>
<dbReference type="GO" id="GO:0043138">
    <property type="term" value="F:3'-5' DNA helicase activity"/>
    <property type="evidence" value="ECO:0007669"/>
    <property type="project" value="TreeGrafter"/>
</dbReference>
<evidence type="ECO:0000256" key="5">
    <source>
        <dbReference type="ARBA" id="ARBA00034923"/>
    </source>
</evidence>
<feature type="binding site" evidence="6">
    <location>
        <begin position="26"/>
        <end position="33"/>
    </location>
    <ligand>
        <name>ATP</name>
        <dbReference type="ChEBI" id="CHEBI:30616"/>
    </ligand>
</feature>
<dbReference type="CDD" id="cd17932">
    <property type="entry name" value="DEXQc_UvrD"/>
    <property type="match status" value="1"/>
</dbReference>
<dbReference type="GO" id="GO:0005524">
    <property type="term" value="F:ATP binding"/>
    <property type="evidence" value="ECO:0007669"/>
    <property type="project" value="UniProtKB-UniRule"/>
</dbReference>
<dbReference type="GO" id="GO:0003677">
    <property type="term" value="F:DNA binding"/>
    <property type="evidence" value="ECO:0007669"/>
    <property type="project" value="InterPro"/>
</dbReference>
<dbReference type="PANTHER" id="PTHR11070">
    <property type="entry name" value="UVRD / RECB / PCRA DNA HELICASE FAMILY MEMBER"/>
    <property type="match status" value="1"/>
</dbReference>
<keyword evidence="3 6" id="KW-0347">Helicase</keyword>
<keyword evidence="1 6" id="KW-0547">Nucleotide-binding</keyword>
<dbReference type="RefSeq" id="WP_078254702.1">
    <property type="nucleotide sequence ID" value="NZ_MUYU01000022.1"/>
</dbReference>
<keyword evidence="2 6" id="KW-0378">Hydrolase</keyword>
<dbReference type="GO" id="GO:0016787">
    <property type="term" value="F:hydrolase activity"/>
    <property type="evidence" value="ECO:0007669"/>
    <property type="project" value="UniProtKB-UniRule"/>
</dbReference>
<dbReference type="SUPFAM" id="SSF52540">
    <property type="entry name" value="P-loop containing nucleoside triphosphate hydrolases"/>
    <property type="match status" value="1"/>
</dbReference>
<evidence type="ECO:0000256" key="6">
    <source>
        <dbReference type="PROSITE-ProRule" id="PRU00560"/>
    </source>
</evidence>
<dbReference type="Pfam" id="PF13538">
    <property type="entry name" value="UvrD_C_2"/>
    <property type="match status" value="1"/>
</dbReference>
<evidence type="ECO:0000256" key="2">
    <source>
        <dbReference type="ARBA" id="ARBA00022801"/>
    </source>
</evidence>
<dbReference type="OrthoDB" id="9760034at2"/>
<reference evidence="8 9" key="1">
    <citation type="submission" date="2017-02" db="EMBL/GenBank/DDBJ databases">
        <title>Draft genome sequence of Moraxella pluranimalium CCUG 54913T type strain.</title>
        <authorList>
            <person name="Salva-Serra F."/>
            <person name="Engstrom-Jakobsson H."/>
            <person name="Thorell K."/>
            <person name="Jaen-Luchoro D."/>
            <person name="Gonzales-Siles L."/>
            <person name="Karlsson R."/>
            <person name="Yazdan S."/>
            <person name="Boulund F."/>
            <person name="Johnning A."/>
            <person name="Engstrand L."/>
            <person name="Kristiansson E."/>
            <person name="Moore E."/>
        </authorList>
    </citation>
    <scope>NUCLEOTIDE SEQUENCE [LARGE SCALE GENOMIC DNA]</scope>
    <source>
        <strain evidence="8 9">CCUG 54913</strain>
    </source>
</reference>
<evidence type="ECO:0000256" key="1">
    <source>
        <dbReference type="ARBA" id="ARBA00022741"/>
    </source>
</evidence>
<dbReference type="InterPro" id="IPR027417">
    <property type="entry name" value="P-loop_NTPase"/>
</dbReference>
<proteinExistence type="predicted"/>
<dbReference type="AlphaFoldDB" id="A0A1T0CL18"/>
<protein>
    <recommendedName>
        <fullName evidence="5">DNA 3'-5' helicase II</fullName>
    </recommendedName>
</protein>
<evidence type="ECO:0000256" key="3">
    <source>
        <dbReference type="ARBA" id="ARBA00022806"/>
    </source>
</evidence>
<evidence type="ECO:0000313" key="9">
    <source>
        <dbReference type="Proteomes" id="UP000189800"/>
    </source>
</evidence>
<dbReference type="InterPro" id="IPR027785">
    <property type="entry name" value="UvrD-like_helicase_C"/>
</dbReference>
<evidence type="ECO:0000313" key="8">
    <source>
        <dbReference type="EMBL" id="OOS23040.1"/>
    </source>
</evidence>
<sequence>MADFELTQEQHLIVNPPEFASAMVIAKAGSGKTNTLVRRAINQAKDIKPWKNIAIISFTNKSSQDISLKVKQLGGSQIVTSTFHTFLISNVLSFDAAFRAKEFSFDFNTKSRDLDEWIKVFRTNGIITSSNDNKEDYVFQYALKCLSDNPYIGKYLKNRFAAIYIDEAQDNNQLQYDIVEYLLEIGIQVVLVGDPSQTIYGFRGASAHKFESMKFNKHFRNNIHELTRNFRCHELISMCAENYEIPNQSNTVKEDGTTYGVFKINENQLSTLINKLNDNKGEGLTFLFWSVRKKNILQTIDRFNLTVVELPKFIRSKSSEPEYEKNLDLLFALYFGNNQFEHFYIQTFLSHIKFRDAKKLIKEFKNNLSLETIDNLNTFIKYLKTEDYQSIINSISLPATQQFYQLDKTKNIAMTIHSAKGLEFRNVILMENDFSKLNEENPRNLFYVACTRAEKRLFFVK</sequence>
<gene>
    <name evidence="8" type="ORF">B0680_08660</name>
</gene>
<feature type="domain" description="UvrD-like helicase ATP-binding" evidence="7">
    <location>
        <begin position="5"/>
        <end position="233"/>
    </location>
</feature>
<dbReference type="Pfam" id="PF00580">
    <property type="entry name" value="UvrD-helicase"/>
    <property type="match status" value="2"/>
</dbReference>
<dbReference type="STRING" id="470453.B0680_08660"/>
<dbReference type="InterPro" id="IPR014016">
    <property type="entry name" value="UvrD-like_ATP-bd"/>
</dbReference>
<keyword evidence="9" id="KW-1185">Reference proteome</keyword>
<dbReference type="GO" id="GO:0000725">
    <property type="term" value="P:recombinational repair"/>
    <property type="evidence" value="ECO:0007669"/>
    <property type="project" value="TreeGrafter"/>
</dbReference>
<dbReference type="Proteomes" id="UP000189800">
    <property type="component" value="Unassembled WGS sequence"/>
</dbReference>
<evidence type="ECO:0000259" key="7">
    <source>
        <dbReference type="PROSITE" id="PS51198"/>
    </source>
</evidence>
<name>A0A1T0CL18_9GAMM</name>
<accession>A0A1T0CL18</accession>
<organism evidence="8 9">
    <name type="scientific">Moraxella pluranimalium</name>
    <dbReference type="NCBI Taxonomy" id="470453"/>
    <lineage>
        <taxon>Bacteria</taxon>
        <taxon>Pseudomonadati</taxon>
        <taxon>Pseudomonadota</taxon>
        <taxon>Gammaproteobacteria</taxon>
        <taxon>Moraxellales</taxon>
        <taxon>Moraxellaceae</taxon>
        <taxon>Moraxella</taxon>
    </lineage>
</organism>
<dbReference type="InterPro" id="IPR000212">
    <property type="entry name" value="DNA_helicase_UvrD/REP"/>
</dbReference>